<organism evidence="1 2">
    <name type="scientific">Chitinophaga arvensicola</name>
    <dbReference type="NCBI Taxonomy" id="29529"/>
    <lineage>
        <taxon>Bacteria</taxon>
        <taxon>Pseudomonadati</taxon>
        <taxon>Bacteroidota</taxon>
        <taxon>Chitinophagia</taxon>
        <taxon>Chitinophagales</taxon>
        <taxon>Chitinophagaceae</taxon>
        <taxon>Chitinophaga</taxon>
    </lineage>
</organism>
<dbReference type="STRING" id="29529.SAMN04488122_1857"/>
<protein>
    <submittedName>
        <fullName evidence="1">Uncharacterized protein</fullName>
    </submittedName>
</protein>
<dbReference type="RefSeq" id="WP_177192093.1">
    <property type="nucleotide sequence ID" value="NZ_FOJG01000001.1"/>
</dbReference>
<dbReference type="EMBL" id="FOJG01000001">
    <property type="protein sequence ID" value="SEW32376.1"/>
    <property type="molecule type" value="Genomic_DNA"/>
</dbReference>
<dbReference type="Proteomes" id="UP000199310">
    <property type="component" value="Unassembled WGS sequence"/>
</dbReference>
<accession>A0A1I0QXS4</accession>
<keyword evidence="2" id="KW-1185">Reference proteome</keyword>
<reference evidence="2" key="1">
    <citation type="submission" date="2016-10" db="EMBL/GenBank/DDBJ databases">
        <authorList>
            <person name="Varghese N."/>
            <person name="Submissions S."/>
        </authorList>
    </citation>
    <scope>NUCLEOTIDE SEQUENCE [LARGE SCALE GENOMIC DNA]</scope>
    <source>
        <strain evidence="2">DSM 3695</strain>
    </source>
</reference>
<sequence>MIHRLDIRVIATDEKSTKFDFFVDEEQLDSRFGINRLTNIAFTDFDLDLFEVDAVRFPGYNRLEIVKRAINIFLGKEPASNQLETGRVVLYRCHCGSDYCGVISFQLKIEEDYIYWIDIRHEIDGTWGPDDLDITVIPELKFERPAYERLLNAFAEKYCF</sequence>
<proteinExistence type="predicted"/>
<evidence type="ECO:0000313" key="1">
    <source>
        <dbReference type="EMBL" id="SEW32376.1"/>
    </source>
</evidence>
<evidence type="ECO:0000313" key="2">
    <source>
        <dbReference type="Proteomes" id="UP000199310"/>
    </source>
</evidence>
<dbReference type="AlphaFoldDB" id="A0A1I0QXS4"/>
<gene>
    <name evidence="1" type="ORF">SAMN04488122_1857</name>
</gene>
<name>A0A1I0QXS4_9BACT</name>